<evidence type="ECO:0000313" key="5">
    <source>
        <dbReference type="Proteomes" id="UP000009168"/>
    </source>
</evidence>
<evidence type="ECO:0000313" key="4">
    <source>
        <dbReference type="EMBL" id="EAR91738.1"/>
    </source>
</evidence>
<sequence length="769" mass="89783">MNENFEITLEVNPNLQQYFLQDSLSDIIIKVNAPNCKNHNKEYKLQKGYLQLESGYFYDTFKNNPSIKQIILSVDSPLLEAILKCFYGFTCQINKKNIFDALDVCEYLQIETLQDQILEIMQENIDQFDIVKTWIISQKYKDRCPAMEEVCIKRLKQEEYCIFRNQDSFQNPVGTNQINSKTDLQLIPQKPNCNVVLMNPEYFKKALLSQGSDFQFLKRQHVFNAIKFYCEKKFSSNKEAVNDKICKMTYELINPNDCSADEYKDIFCQQIFHNYNHTRHSSGNMNNVINDPFRQSYLLQSSQQLNLTFNQTPINSKLLLNPYQNIQNMHRFSGTNMVSPQHRPNFSTSPNGFLYNSSIGADSFIFAQSINGGRYYQQPLNDEKSEKLINTFDALKESYQNFMKLSSSSQQGNQSIIESCELQVETLEQKMKRLLEEKKMRVSVLDEELKKVDEYILEQKKKHNTSMLNSNYMEDINKMLISSNNQSNQNINSSGNGNLPQIANQLIQSQHIPFHQQNDDLNEIERQIKRKNTHQRLLCSNSSDNQDNKDILLSNNQNLDKQKEQFFIQDNPLFNKVESDNEDNQLAEDDDEDAVIEQQNQQNQNKNMQNNKSNKYDEDIQDYEEEDDDEFGSGDVDFDEIMQDIDEFDHAQKNIQPYQKQTVLNTPHINIEEITNSVQMINNLHPTDNIEISNSNFHLDQSKNFPILFYETESGSHDYSKNGQLSTSKSQQNSKMEQTALQQNNILKTSPQNHEKSIKSRIFGYFLKK</sequence>
<dbReference type="GeneID" id="7846655"/>
<evidence type="ECO:0000256" key="2">
    <source>
        <dbReference type="SAM" id="MobiDB-lite"/>
    </source>
</evidence>
<dbReference type="InterPro" id="IPR000210">
    <property type="entry name" value="BTB/POZ_dom"/>
</dbReference>
<name>Q233U1_TETTS</name>
<feature type="domain" description="BTB" evidence="3">
    <location>
        <begin position="25"/>
        <end position="95"/>
    </location>
</feature>
<dbReference type="Pfam" id="PF00651">
    <property type="entry name" value="BTB"/>
    <property type="match status" value="1"/>
</dbReference>
<keyword evidence="1" id="KW-0175">Coiled coil</keyword>
<gene>
    <name evidence="4" type="ORF">TTHERM_00805840</name>
</gene>
<dbReference type="Gene3D" id="3.30.710.10">
    <property type="entry name" value="Potassium Channel Kv1.1, Chain A"/>
    <property type="match status" value="1"/>
</dbReference>
<dbReference type="HOGENOM" id="CLU_363524_0_0_1"/>
<protein>
    <submittedName>
        <fullName evidence="4">BTB/POZ domain protein</fullName>
    </submittedName>
</protein>
<dbReference type="AlphaFoldDB" id="Q233U1"/>
<organism evidence="4 5">
    <name type="scientific">Tetrahymena thermophila (strain SB210)</name>
    <dbReference type="NCBI Taxonomy" id="312017"/>
    <lineage>
        <taxon>Eukaryota</taxon>
        <taxon>Sar</taxon>
        <taxon>Alveolata</taxon>
        <taxon>Ciliophora</taxon>
        <taxon>Intramacronucleata</taxon>
        <taxon>Oligohymenophorea</taxon>
        <taxon>Hymenostomatida</taxon>
        <taxon>Tetrahymenina</taxon>
        <taxon>Tetrahymenidae</taxon>
        <taxon>Tetrahymena</taxon>
    </lineage>
</organism>
<dbReference type="InParanoid" id="Q233U1"/>
<dbReference type="SMART" id="SM00225">
    <property type="entry name" value="BTB"/>
    <property type="match status" value="1"/>
</dbReference>
<evidence type="ECO:0000259" key="3">
    <source>
        <dbReference type="PROSITE" id="PS50097"/>
    </source>
</evidence>
<reference evidence="5" key="1">
    <citation type="journal article" date="2006" name="PLoS Biol.">
        <title>Macronuclear genome sequence of the ciliate Tetrahymena thermophila, a model eukaryote.</title>
        <authorList>
            <person name="Eisen J.A."/>
            <person name="Coyne R.S."/>
            <person name="Wu M."/>
            <person name="Wu D."/>
            <person name="Thiagarajan M."/>
            <person name="Wortman J.R."/>
            <person name="Badger J.H."/>
            <person name="Ren Q."/>
            <person name="Amedeo P."/>
            <person name="Jones K.M."/>
            <person name="Tallon L.J."/>
            <person name="Delcher A.L."/>
            <person name="Salzberg S.L."/>
            <person name="Silva J.C."/>
            <person name="Haas B.J."/>
            <person name="Majoros W.H."/>
            <person name="Farzad M."/>
            <person name="Carlton J.M."/>
            <person name="Smith R.K. Jr."/>
            <person name="Garg J."/>
            <person name="Pearlman R.E."/>
            <person name="Karrer K.M."/>
            <person name="Sun L."/>
            <person name="Manning G."/>
            <person name="Elde N.C."/>
            <person name="Turkewitz A.P."/>
            <person name="Asai D.J."/>
            <person name="Wilkes D.E."/>
            <person name="Wang Y."/>
            <person name="Cai H."/>
            <person name="Collins K."/>
            <person name="Stewart B.A."/>
            <person name="Lee S.R."/>
            <person name="Wilamowska K."/>
            <person name="Weinberg Z."/>
            <person name="Ruzzo W.L."/>
            <person name="Wloga D."/>
            <person name="Gaertig J."/>
            <person name="Frankel J."/>
            <person name="Tsao C.-C."/>
            <person name="Gorovsky M.A."/>
            <person name="Keeling P.J."/>
            <person name="Waller R.F."/>
            <person name="Patron N.J."/>
            <person name="Cherry J.M."/>
            <person name="Stover N.A."/>
            <person name="Krieger C.J."/>
            <person name="del Toro C."/>
            <person name="Ryder H.F."/>
            <person name="Williamson S.C."/>
            <person name="Barbeau R.A."/>
            <person name="Hamilton E.P."/>
            <person name="Orias E."/>
        </authorList>
    </citation>
    <scope>NUCLEOTIDE SEQUENCE [LARGE SCALE GENOMIC DNA]</scope>
    <source>
        <strain evidence="5">SB210</strain>
    </source>
</reference>
<dbReference type="RefSeq" id="XP_001011983.1">
    <property type="nucleotide sequence ID" value="XM_001011983.1"/>
</dbReference>
<dbReference type="PROSITE" id="PS50097">
    <property type="entry name" value="BTB"/>
    <property type="match status" value="1"/>
</dbReference>
<dbReference type="EMBL" id="GG662769">
    <property type="protein sequence ID" value="EAR91738.1"/>
    <property type="molecule type" value="Genomic_DNA"/>
</dbReference>
<feature type="coiled-coil region" evidence="1">
    <location>
        <begin position="598"/>
        <end position="626"/>
    </location>
</feature>
<proteinExistence type="predicted"/>
<evidence type="ECO:0000256" key="1">
    <source>
        <dbReference type="SAM" id="Coils"/>
    </source>
</evidence>
<dbReference type="SUPFAM" id="SSF54695">
    <property type="entry name" value="POZ domain"/>
    <property type="match status" value="1"/>
</dbReference>
<dbReference type="InterPro" id="IPR011333">
    <property type="entry name" value="SKP1/BTB/POZ_sf"/>
</dbReference>
<keyword evidence="5" id="KW-1185">Reference proteome</keyword>
<feature type="compositionally biased region" description="Polar residues" evidence="2">
    <location>
        <begin position="721"/>
        <end position="739"/>
    </location>
</feature>
<dbReference type="Proteomes" id="UP000009168">
    <property type="component" value="Unassembled WGS sequence"/>
</dbReference>
<dbReference type="KEGG" id="tet:TTHERM_00805840"/>
<accession>Q233U1</accession>
<feature type="region of interest" description="Disordered" evidence="2">
    <location>
        <begin position="716"/>
        <end position="739"/>
    </location>
</feature>